<dbReference type="Proteomes" id="UP000241912">
    <property type="component" value="Unassembled WGS sequence"/>
</dbReference>
<dbReference type="EMBL" id="PXXU01000010">
    <property type="protein sequence ID" value="PSJ18063.1"/>
    <property type="molecule type" value="Genomic_DNA"/>
</dbReference>
<dbReference type="PANTHER" id="PTHR43031">
    <property type="entry name" value="FAD-DEPENDENT OXIDOREDUCTASE"/>
    <property type="match status" value="1"/>
</dbReference>
<organism evidence="3 4">
    <name type="scientific">Nitrosomonas supralitoralis</name>
    <dbReference type="NCBI Taxonomy" id="2116706"/>
    <lineage>
        <taxon>Bacteria</taxon>
        <taxon>Pseudomonadati</taxon>
        <taxon>Pseudomonadota</taxon>
        <taxon>Betaproteobacteria</taxon>
        <taxon>Nitrosomonadales</taxon>
        <taxon>Nitrosomonadaceae</taxon>
        <taxon>Nitrosomonas</taxon>
    </lineage>
</organism>
<keyword evidence="4" id="KW-1185">Reference proteome</keyword>
<keyword evidence="1" id="KW-0812">Transmembrane</keyword>
<proteinExistence type="predicted"/>
<dbReference type="SUPFAM" id="SSF52821">
    <property type="entry name" value="Rhodanese/Cell cycle control phosphatase"/>
    <property type="match status" value="1"/>
</dbReference>
<dbReference type="PANTHER" id="PTHR43031:SF18">
    <property type="entry name" value="RHODANESE-RELATED SULFURTRANSFERASES"/>
    <property type="match status" value="1"/>
</dbReference>
<comment type="caution">
    <text evidence="3">The sequence shown here is derived from an EMBL/GenBank/DDBJ whole genome shotgun (WGS) entry which is preliminary data.</text>
</comment>
<name>A0A2P7NX57_9PROT</name>
<dbReference type="InterPro" id="IPR001763">
    <property type="entry name" value="Rhodanese-like_dom"/>
</dbReference>
<evidence type="ECO:0000313" key="4">
    <source>
        <dbReference type="Proteomes" id="UP000241912"/>
    </source>
</evidence>
<dbReference type="RefSeq" id="WP_106706217.1">
    <property type="nucleotide sequence ID" value="NZ_PXXU01000010.1"/>
</dbReference>
<protein>
    <recommendedName>
        <fullName evidence="2">Rhodanese domain-containing protein</fullName>
    </recommendedName>
</protein>
<feature type="transmembrane region" description="Helical" evidence="1">
    <location>
        <begin position="17"/>
        <end position="35"/>
    </location>
</feature>
<dbReference type="SMART" id="SM00450">
    <property type="entry name" value="RHOD"/>
    <property type="match status" value="1"/>
</dbReference>
<dbReference type="PROSITE" id="PS50206">
    <property type="entry name" value="RHODANESE_3"/>
    <property type="match status" value="1"/>
</dbReference>
<evidence type="ECO:0000313" key="3">
    <source>
        <dbReference type="EMBL" id="PSJ18063.1"/>
    </source>
</evidence>
<sequence length="144" mass="16361">MELSIFQDHFLLRLENLLFVITALVSGSLLLWPMLTQRGIKEVDARAVVQLINYQDALVLDVRDDSEYAAGHLPNSKHIPAEKIAERWTEIQKFKEKPIVVIYRSGIRSNNPSQVLKKNGFLQVINLMGGIDAWKRAGLPIAKR</sequence>
<reference evidence="3 4" key="1">
    <citation type="submission" date="2018-03" db="EMBL/GenBank/DDBJ databases">
        <title>Draft genome of Nitrosomonas supralitoralis APG5.</title>
        <authorList>
            <person name="Urakawa H."/>
            <person name="Lopez J.V."/>
        </authorList>
    </citation>
    <scope>NUCLEOTIDE SEQUENCE [LARGE SCALE GENOMIC DNA]</scope>
    <source>
        <strain evidence="3 4">APG5</strain>
    </source>
</reference>
<dbReference type="InterPro" id="IPR036873">
    <property type="entry name" value="Rhodanese-like_dom_sf"/>
</dbReference>
<feature type="domain" description="Rhodanese" evidence="2">
    <location>
        <begin position="53"/>
        <end position="143"/>
    </location>
</feature>
<dbReference type="OrthoDB" id="1445766at2"/>
<dbReference type="Gene3D" id="3.40.250.10">
    <property type="entry name" value="Rhodanese-like domain"/>
    <property type="match status" value="1"/>
</dbReference>
<keyword evidence="1" id="KW-0472">Membrane</keyword>
<dbReference type="Pfam" id="PF00581">
    <property type="entry name" value="Rhodanese"/>
    <property type="match status" value="1"/>
</dbReference>
<evidence type="ECO:0000259" key="2">
    <source>
        <dbReference type="PROSITE" id="PS50206"/>
    </source>
</evidence>
<accession>A0A2P7NX57</accession>
<dbReference type="AlphaFoldDB" id="A0A2P7NX57"/>
<evidence type="ECO:0000256" key="1">
    <source>
        <dbReference type="SAM" id="Phobius"/>
    </source>
</evidence>
<dbReference type="InterPro" id="IPR050229">
    <property type="entry name" value="GlpE_sulfurtransferase"/>
</dbReference>
<dbReference type="CDD" id="cd00158">
    <property type="entry name" value="RHOD"/>
    <property type="match status" value="1"/>
</dbReference>
<gene>
    <name evidence="3" type="ORF">C7H79_05105</name>
</gene>
<keyword evidence="1" id="KW-1133">Transmembrane helix</keyword>